<dbReference type="GO" id="GO:0046872">
    <property type="term" value="F:metal ion binding"/>
    <property type="evidence" value="ECO:0007669"/>
    <property type="project" value="UniProtKB-KW"/>
</dbReference>
<dbReference type="SUPFAM" id="SSF56655">
    <property type="entry name" value="Carbohydrate phosphatase"/>
    <property type="match status" value="1"/>
</dbReference>
<protein>
    <submittedName>
        <fullName evidence="5">3'(2'),5'-bisphosphate nucleotidase CysQ</fullName>
    </submittedName>
</protein>
<proteinExistence type="inferred from homology"/>
<comment type="cofactor">
    <cofactor evidence="4">
        <name>Mg(2+)</name>
        <dbReference type="ChEBI" id="CHEBI:18420"/>
    </cofactor>
</comment>
<dbReference type="CDD" id="cd01638">
    <property type="entry name" value="CysQ"/>
    <property type="match status" value="1"/>
</dbReference>
<comment type="caution">
    <text evidence="5">The sequence shown here is derived from an EMBL/GenBank/DDBJ whole genome shotgun (WGS) entry which is preliminary data.</text>
</comment>
<dbReference type="EMBL" id="MZMT01000053">
    <property type="protein sequence ID" value="PIO42162.1"/>
    <property type="molecule type" value="Genomic_DNA"/>
</dbReference>
<comment type="similarity">
    <text evidence="1">Belongs to the inositol monophosphatase superfamily.</text>
</comment>
<dbReference type="Gene3D" id="3.40.190.80">
    <property type="match status" value="1"/>
</dbReference>
<dbReference type="Gene3D" id="3.30.540.10">
    <property type="entry name" value="Fructose-1,6-Bisphosphatase, subunit A, domain 1"/>
    <property type="match status" value="1"/>
</dbReference>
<dbReference type="InterPro" id="IPR000760">
    <property type="entry name" value="Inositol_monophosphatase-like"/>
</dbReference>
<feature type="binding site" evidence="4">
    <location>
        <position position="71"/>
    </location>
    <ligand>
        <name>Mg(2+)</name>
        <dbReference type="ChEBI" id="CHEBI:18420"/>
        <label>1</label>
        <note>catalytic</note>
    </ligand>
</feature>
<dbReference type="KEGG" id="pht:BLM14_13855"/>
<dbReference type="AlphaFoldDB" id="A0A2N9VRP4"/>
<dbReference type="GO" id="GO:0046854">
    <property type="term" value="P:phosphatidylinositol phosphate biosynthetic process"/>
    <property type="evidence" value="ECO:0007669"/>
    <property type="project" value="InterPro"/>
</dbReference>
<dbReference type="InterPro" id="IPR020550">
    <property type="entry name" value="Inositol_monophosphatase_CS"/>
</dbReference>
<keyword evidence="3 4" id="KW-0460">Magnesium</keyword>
<dbReference type="PANTHER" id="PTHR20854">
    <property type="entry name" value="INOSITOL MONOPHOSPHATASE"/>
    <property type="match status" value="1"/>
</dbReference>
<evidence type="ECO:0000256" key="3">
    <source>
        <dbReference type="ARBA" id="ARBA00022842"/>
    </source>
</evidence>
<evidence type="ECO:0000313" key="5">
    <source>
        <dbReference type="EMBL" id="PIO42162.1"/>
    </source>
</evidence>
<feature type="binding site" evidence="4">
    <location>
        <position position="91"/>
    </location>
    <ligand>
        <name>Mg(2+)</name>
        <dbReference type="ChEBI" id="CHEBI:18420"/>
        <label>1</label>
        <note>catalytic</note>
    </ligand>
</feature>
<evidence type="ECO:0000313" key="6">
    <source>
        <dbReference type="Proteomes" id="UP000232163"/>
    </source>
</evidence>
<organism evidence="5 6">
    <name type="scientific">Phyllobacterium zundukense</name>
    <dbReference type="NCBI Taxonomy" id="1867719"/>
    <lineage>
        <taxon>Bacteria</taxon>
        <taxon>Pseudomonadati</taxon>
        <taxon>Pseudomonadota</taxon>
        <taxon>Alphaproteobacteria</taxon>
        <taxon>Hyphomicrobiales</taxon>
        <taxon>Phyllobacteriaceae</taxon>
        <taxon>Phyllobacterium</taxon>
    </lineage>
</organism>
<dbReference type="PROSITE" id="PS00630">
    <property type="entry name" value="IMP_2"/>
    <property type="match status" value="1"/>
</dbReference>
<dbReference type="Pfam" id="PF00459">
    <property type="entry name" value="Inositol_P"/>
    <property type="match status" value="1"/>
</dbReference>
<feature type="binding site" evidence="4">
    <location>
        <position position="89"/>
    </location>
    <ligand>
        <name>Mg(2+)</name>
        <dbReference type="ChEBI" id="CHEBI:18420"/>
        <label>1</label>
        <note>catalytic</note>
    </ligand>
</feature>
<feature type="binding site" evidence="4">
    <location>
        <position position="208"/>
    </location>
    <ligand>
        <name>Mg(2+)</name>
        <dbReference type="ChEBI" id="CHEBI:18420"/>
        <label>1</label>
        <note>catalytic</note>
    </ligand>
</feature>
<dbReference type="GO" id="GO:0006020">
    <property type="term" value="P:inositol metabolic process"/>
    <property type="evidence" value="ECO:0007669"/>
    <property type="project" value="TreeGrafter"/>
</dbReference>
<dbReference type="PANTHER" id="PTHR20854:SF4">
    <property type="entry name" value="INOSITOL-1-MONOPHOSPHATASE-RELATED"/>
    <property type="match status" value="1"/>
</dbReference>
<dbReference type="GO" id="GO:0008934">
    <property type="term" value="F:inositol monophosphate 1-phosphatase activity"/>
    <property type="evidence" value="ECO:0007669"/>
    <property type="project" value="TreeGrafter"/>
</dbReference>
<dbReference type="RefSeq" id="WP_099999942.1">
    <property type="nucleotide sequence ID" value="NZ_CP017940.1"/>
</dbReference>
<sequence length="269" mass="29097">MPANRQNREDLELIREAAEGAGRIALSYFKQAPQIWMKTGNSPVTEADLAADKYLKDMLLTARPDYGWISEETLDERVASPRQRFFVVDPIDGTRAFIEGADVWCVSVAVIENGRPVAGVLECPARNEIISALPGGGAEQNGNVLRVQAETTPYKVAGPSAFLKRLPEHFLASMEHVPYVASLAYRIAMVARGDIAGTFVRPNSHDWDLAAADLILSEAGGHVLTAEGKALTYGLRNTTTGDYRHTALVAASGLLLDNMLDVVAETAFG</sequence>
<dbReference type="Proteomes" id="UP000232163">
    <property type="component" value="Unassembled WGS sequence"/>
</dbReference>
<dbReference type="OrthoDB" id="9785695at2"/>
<dbReference type="PRINTS" id="PR00377">
    <property type="entry name" value="IMPHPHTASES"/>
</dbReference>
<reference evidence="6" key="1">
    <citation type="journal article" date="2017" name="Int J Environ Stud">
        <title>Does the Miocene-Pliocene relict legume Oxytropis triphylla form nitrogen-fixing nodules with a combination of bacterial strains?</title>
        <authorList>
            <person name="Safronova V."/>
            <person name="Belimov A."/>
            <person name="Sazanova A."/>
            <person name="Kuznetsova I."/>
            <person name="Popova J."/>
            <person name="Andronov E."/>
            <person name="Verkhozina A."/>
            <person name="Tikhonovich I."/>
        </authorList>
    </citation>
    <scope>NUCLEOTIDE SEQUENCE [LARGE SCALE GENOMIC DNA]</scope>
    <source>
        <strain evidence="6">Tri-38</strain>
    </source>
</reference>
<accession>A0A2N9VRP4</accession>
<evidence type="ECO:0000256" key="4">
    <source>
        <dbReference type="PIRSR" id="PIRSR600760-2"/>
    </source>
</evidence>
<feature type="binding site" evidence="4">
    <location>
        <position position="92"/>
    </location>
    <ligand>
        <name>Mg(2+)</name>
        <dbReference type="ChEBI" id="CHEBI:18420"/>
        <label>1</label>
        <note>catalytic</note>
    </ligand>
</feature>
<dbReference type="GO" id="GO:0007165">
    <property type="term" value="P:signal transduction"/>
    <property type="evidence" value="ECO:0007669"/>
    <property type="project" value="TreeGrafter"/>
</dbReference>
<gene>
    <name evidence="5" type="ORF">B5P45_24315</name>
</gene>
<keyword evidence="6" id="KW-1185">Reference proteome</keyword>
<evidence type="ECO:0000256" key="1">
    <source>
        <dbReference type="ARBA" id="ARBA00009759"/>
    </source>
</evidence>
<evidence type="ECO:0000256" key="2">
    <source>
        <dbReference type="ARBA" id="ARBA00022723"/>
    </source>
</evidence>
<name>A0A2N9VRP4_9HYPH</name>
<keyword evidence="2 4" id="KW-0479">Metal-binding</keyword>